<sequence length="44" mass="5046">MLYYEVKKKRLCSLIQELASATNNSQSLIDLTFIFSTHRGKSLP</sequence>
<proteinExistence type="predicted"/>
<evidence type="ECO:0000313" key="1">
    <source>
        <dbReference type="EMBL" id="MBX70828.1"/>
    </source>
</evidence>
<dbReference type="EMBL" id="GGEC01090344">
    <property type="protein sequence ID" value="MBX70828.1"/>
    <property type="molecule type" value="Transcribed_RNA"/>
</dbReference>
<reference evidence="1" key="1">
    <citation type="submission" date="2018-02" db="EMBL/GenBank/DDBJ databases">
        <title>Rhizophora mucronata_Transcriptome.</title>
        <authorList>
            <person name="Meera S.P."/>
            <person name="Sreeshan A."/>
            <person name="Augustine A."/>
        </authorList>
    </citation>
    <scope>NUCLEOTIDE SEQUENCE</scope>
    <source>
        <tissue evidence="1">Leaf</tissue>
    </source>
</reference>
<name>A0A2P2QV50_RHIMU</name>
<accession>A0A2P2QV50</accession>
<protein>
    <submittedName>
        <fullName evidence="1">Uncharacterized protein</fullName>
    </submittedName>
</protein>
<dbReference type="AlphaFoldDB" id="A0A2P2QV50"/>
<organism evidence="1">
    <name type="scientific">Rhizophora mucronata</name>
    <name type="common">Asiatic mangrove</name>
    <dbReference type="NCBI Taxonomy" id="61149"/>
    <lineage>
        <taxon>Eukaryota</taxon>
        <taxon>Viridiplantae</taxon>
        <taxon>Streptophyta</taxon>
        <taxon>Embryophyta</taxon>
        <taxon>Tracheophyta</taxon>
        <taxon>Spermatophyta</taxon>
        <taxon>Magnoliopsida</taxon>
        <taxon>eudicotyledons</taxon>
        <taxon>Gunneridae</taxon>
        <taxon>Pentapetalae</taxon>
        <taxon>rosids</taxon>
        <taxon>fabids</taxon>
        <taxon>Malpighiales</taxon>
        <taxon>Rhizophoraceae</taxon>
        <taxon>Rhizophora</taxon>
    </lineage>
</organism>